<dbReference type="EMBL" id="MIJY01000034">
    <property type="protein sequence ID" value="OEG12359.1"/>
    <property type="molecule type" value="Genomic_DNA"/>
</dbReference>
<protein>
    <submittedName>
        <fullName evidence="1">Uncharacterized protein</fullName>
    </submittedName>
</protein>
<gene>
    <name evidence="1" type="ORF">BCR25_07420</name>
</gene>
<dbReference type="AlphaFoldDB" id="A0A1E5GI46"/>
<proteinExistence type="predicted"/>
<accession>A0A1E5GI46</accession>
<name>A0A1E5GI46_9ENTE</name>
<keyword evidence="2" id="KW-1185">Reference proteome</keyword>
<sequence length="62" mass="7387">MLPPRVQSITFLLIERKFGIFYLNADSKDTIMETFFSNSDNFFRINHKKTKAKRSISRLLLF</sequence>
<evidence type="ECO:0000313" key="1">
    <source>
        <dbReference type="EMBL" id="OEG12359.1"/>
    </source>
</evidence>
<reference evidence="2" key="1">
    <citation type="submission" date="2016-09" db="EMBL/GenBank/DDBJ databases">
        <authorList>
            <person name="Gulvik C.A."/>
        </authorList>
    </citation>
    <scope>NUCLEOTIDE SEQUENCE [LARGE SCALE GENOMIC DNA]</scope>
    <source>
        <strain evidence="2">LMG 8895</strain>
    </source>
</reference>
<comment type="caution">
    <text evidence="1">The sequence shown here is derived from an EMBL/GenBank/DDBJ whole genome shotgun (WGS) entry which is preliminary data.</text>
</comment>
<evidence type="ECO:0000313" key="2">
    <source>
        <dbReference type="Proteomes" id="UP000095094"/>
    </source>
</evidence>
<organism evidence="1 2">
    <name type="scientific">Enterococcus termitis</name>
    <dbReference type="NCBI Taxonomy" id="332950"/>
    <lineage>
        <taxon>Bacteria</taxon>
        <taxon>Bacillati</taxon>
        <taxon>Bacillota</taxon>
        <taxon>Bacilli</taxon>
        <taxon>Lactobacillales</taxon>
        <taxon>Enterococcaceae</taxon>
        <taxon>Enterococcus</taxon>
    </lineage>
</organism>
<dbReference type="Proteomes" id="UP000095094">
    <property type="component" value="Unassembled WGS sequence"/>
</dbReference>